<dbReference type="Pfam" id="PF12729">
    <property type="entry name" value="4HB_MCP_1"/>
    <property type="match status" value="1"/>
</dbReference>
<gene>
    <name evidence="9" type="ORF">SAMN05444365_109151</name>
</gene>
<keyword evidence="10" id="KW-1185">Reference proteome</keyword>
<reference evidence="10" key="1">
    <citation type="submission" date="2016-10" db="EMBL/GenBank/DDBJ databases">
        <authorList>
            <person name="Varghese N."/>
            <person name="Submissions S."/>
        </authorList>
    </citation>
    <scope>NUCLEOTIDE SEQUENCE [LARGE SCALE GENOMIC DNA]</scope>
    <source>
        <strain evidence="10">DSM 45245</strain>
    </source>
</reference>
<dbReference type="STRING" id="405436.SAMN05444365_109151"/>
<comment type="similarity">
    <text evidence="4">Belongs to the methyl-accepting chemotaxis (MCP) protein family.</text>
</comment>
<evidence type="ECO:0000313" key="10">
    <source>
        <dbReference type="Proteomes" id="UP000242415"/>
    </source>
</evidence>
<dbReference type="GO" id="GO:0016020">
    <property type="term" value="C:membrane"/>
    <property type="evidence" value="ECO:0007669"/>
    <property type="project" value="InterPro"/>
</dbReference>
<dbReference type="GO" id="GO:0004888">
    <property type="term" value="F:transmembrane signaling receptor activity"/>
    <property type="evidence" value="ECO:0007669"/>
    <property type="project" value="InterPro"/>
</dbReference>
<evidence type="ECO:0000313" key="9">
    <source>
        <dbReference type="EMBL" id="SDZ30250.1"/>
    </source>
</evidence>
<dbReference type="SMART" id="SM00304">
    <property type="entry name" value="HAMP"/>
    <property type="match status" value="2"/>
</dbReference>
<feature type="transmembrane region" description="Helical" evidence="6">
    <location>
        <begin position="24"/>
        <end position="44"/>
    </location>
</feature>
<dbReference type="SUPFAM" id="SSF58104">
    <property type="entry name" value="Methyl-accepting chemotaxis protein (MCP) signaling domain"/>
    <property type="match status" value="1"/>
</dbReference>
<evidence type="ECO:0000256" key="2">
    <source>
        <dbReference type="ARBA" id="ARBA00022989"/>
    </source>
</evidence>
<dbReference type="RefSeq" id="WP_175543731.1">
    <property type="nucleotide sequence ID" value="NZ_FNPH01000009.1"/>
</dbReference>
<feature type="domain" description="HAMP" evidence="8">
    <location>
        <begin position="229"/>
        <end position="281"/>
    </location>
</feature>
<keyword evidence="3 5" id="KW-0807">Transducer</keyword>
<evidence type="ECO:0000256" key="5">
    <source>
        <dbReference type="PROSITE-ProRule" id="PRU00284"/>
    </source>
</evidence>
<dbReference type="Pfam" id="PF00015">
    <property type="entry name" value="MCPsignal"/>
    <property type="match status" value="1"/>
</dbReference>
<dbReference type="SMART" id="SM00283">
    <property type="entry name" value="MA"/>
    <property type="match status" value="1"/>
</dbReference>
<dbReference type="Proteomes" id="UP000242415">
    <property type="component" value="Unassembled WGS sequence"/>
</dbReference>
<dbReference type="AlphaFoldDB" id="A0A1H3RXB8"/>
<dbReference type="CDD" id="cd06225">
    <property type="entry name" value="HAMP"/>
    <property type="match status" value="1"/>
</dbReference>
<evidence type="ECO:0000256" key="6">
    <source>
        <dbReference type="SAM" id="Phobius"/>
    </source>
</evidence>
<dbReference type="InterPro" id="IPR004089">
    <property type="entry name" value="MCPsignal_dom"/>
</dbReference>
<dbReference type="PROSITE" id="PS50885">
    <property type="entry name" value="HAMP"/>
    <property type="match status" value="1"/>
</dbReference>
<keyword evidence="1 6" id="KW-0812">Transmembrane</keyword>
<dbReference type="EMBL" id="FNPH01000009">
    <property type="protein sequence ID" value="SDZ30250.1"/>
    <property type="molecule type" value="Genomic_DNA"/>
</dbReference>
<evidence type="ECO:0000256" key="4">
    <source>
        <dbReference type="ARBA" id="ARBA00029447"/>
    </source>
</evidence>
<organism evidence="9 10">
    <name type="scientific">Micromonospora pattaloongensis</name>
    <dbReference type="NCBI Taxonomy" id="405436"/>
    <lineage>
        <taxon>Bacteria</taxon>
        <taxon>Bacillati</taxon>
        <taxon>Actinomycetota</taxon>
        <taxon>Actinomycetes</taxon>
        <taxon>Micromonosporales</taxon>
        <taxon>Micromonosporaceae</taxon>
        <taxon>Micromonospora</taxon>
    </lineage>
</organism>
<dbReference type="Gene3D" id="1.10.287.950">
    <property type="entry name" value="Methyl-accepting chemotaxis protein"/>
    <property type="match status" value="1"/>
</dbReference>
<dbReference type="GO" id="GO:0007165">
    <property type="term" value="P:signal transduction"/>
    <property type="evidence" value="ECO:0007669"/>
    <property type="project" value="UniProtKB-KW"/>
</dbReference>
<name>A0A1H3RXB8_9ACTN</name>
<dbReference type="InterPro" id="IPR004090">
    <property type="entry name" value="Chemotax_Me-accpt_rcpt"/>
</dbReference>
<dbReference type="PROSITE" id="PS50111">
    <property type="entry name" value="CHEMOTAXIS_TRANSDUC_2"/>
    <property type="match status" value="1"/>
</dbReference>
<dbReference type="InterPro" id="IPR024478">
    <property type="entry name" value="HlyB_4HB_MCP"/>
</dbReference>
<dbReference type="PRINTS" id="PR00260">
    <property type="entry name" value="CHEMTRNSDUCR"/>
</dbReference>
<evidence type="ECO:0000256" key="1">
    <source>
        <dbReference type="ARBA" id="ARBA00022692"/>
    </source>
</evidence>
<dbReference type="PANTHER" id="PTHR32089">
    <property type="entry name" value="METHYL-ACCEPTING CHEMOTAXIS PROTEIN MCPB"/>
    <property type="match status" value="1"/>
</dbReference>
<dbReference type="InterPro" id="IPR003660">
    <property type="entry name" value="HAMP_dom"/>
</dbReference>
<evidence type="ECO:0000256" key="3">
    <source>
        <dbReference type="ARBA" id="ARBA00023224"/>
    </source>
</evidence>
<accession>A0A1H3RXB8</accession>
<feature type="transmembrane region" description="Helical" evidence="6">
    <location>
        <begin position="205"/>
        <end position="228"/>
    </location>
</feature>
<dbReference type="Pfam" id="PF00672">
    <property type="entry name" value="HAMP"/>
    <property type="match status" value="1"/>
</dbReference>
<proteinExistence type="inferred from homology"/>
<sequence length="544" mass="56460">MGTDTTARRRGISWFADRSLTTKLLASVLVACLTTGVVLAVALFRMATLRDSAREIQTKAITPIVNLNVIRQAYLQAQVDSLAGQTLSQDAGSAEHAAWLKSITVMNKALADYGDTQLNNRTLTEEESATLNQLTMDWNAFNEIVSGELIPMGWAGKEREVAAVRAQKVNPLSAQIQGNLDKLTTSSQERVTAQMQANADAYDSALATVIVTAVVGILLAVLLALLTVRAIIANVRRVSAVVDRIAEGDLTRSADVGAGDELGQMARGLDAATARLREMVGAVAVSAQTLAGSGEELTAVSQQIAASAEQTSTQAGVVSGAADDISRNVQTLAAGAEQMGASIGEISSNATEAARVAQDAVHAASSASTTINQLGTSSAEIGNVVKLITSIAEQTNLLALNATIEAARAGEAGKGFAVVASEVKDLAQETARATEDIARRVTAIQDDAGHAVEAIRRIGDVIGRINDYSTMIASAVEEQSATTSEMVRNVAEASTGAANIAGNITGVAAAAQATNTGMTETHRAAADLARMSGELQQLVGRFAY</sequence>
<dbReference type="PANTHER" id="PTHR32089:SF112">
    <property type="entry name" value="LYSOZYME-LIKE PROTEIN-RELATED"/>
    <property type="match status" value="1"/>
</dbReference>
<evidence type="ECO:0000259" key="8">
    <source>
        <dbReference type="PROSITE" id="PS50885"/>
    </source>
</evidence>
<dbReference type="GO" id="GO:0006935">
    <property type="term" value="P:chemotaxis"/>
    <property type="evidence" value="ECO:0007669"/>
    <property type="project" value="InterPro"/>
</dbReference>
<protein>
    <submittedName>
        <fullName evidence="9">Methyl-accepting chemotaxis protein</fullName>
    </submittedName>
</protein>
<keyword evidence="2 6" id="KW-1133">Transmembrane helix</keyword>
<feature type="domain" description="Methyl-accepting transducer" evidence="7">
    <location>
        <begin position="286"/>
        <end position="529"/>
    </location>
</feature>
<keyword evidence="6" id="KW-0472">Membrane</keyword>
<evidence type="ECO:0000259" key="7">
    <source>
        <dbReference type="PROSITE" id="PS50111"/>
    </source>
</evidence>